<dbReference type="OrthoDB" id="9799649at2"/>
<evidence type="ECO:0000256" key="1">
    <source>
        <dbReference type="ARBA" id="ARBA00004141"/>
    </source>
</evidence>
<keyword evidence="3" id="KW-0813">Transport</keyword>
<reference evidence="8 9" key="1">
    <citation type="submission" date="2016-09" db="EMBL/GenBank/DDBJ databases">
        <authorList>
            <person name="Capua I."/>
            <person name="De Benedictis P."/>
            <person name="Joannis T."/>
            <person name="Lombin L.H."/>
            <person name="Cattoli G."/>
        </authorList>
    </citation>
    <scope>NUCLEOTIDE SEQUENCE [LARGE SCALE GENOMIC DNA]</scope>
    <source>
        <strain evidence="8 9">ANC 4671</strain>
    </source>
</reference>
<keyword evidence="2 6" id="KW-0812">Transmembrane</keyword>
<dbReference type="InterPro" id="IPR050681">
    <property type="entry name" value="CDF/SLC30A"/>
</dbReference>
<evidence type="ECO:0000256" key="4">
    <source>
        <dbReference type="ARBA" id="ARBA00022989"/>
    </source>
</evidence>
<dbReference type="InterPro" id="IPR058533">
    <property type="entry name" value="Cation_efflux_TM"/>
</dbReference>
<dbReference type="GO" id="GO:0005385">
    <property type="term" value="F:zinc ion transmembrane transporter activity"/>
    <property type="evidence" value="ECO:0007669"/>
    <property type="project" value="TreeGrafter"/>
</dbReference>
<feature type="transmembrane region" description="Helical" evidence="6">
    <location>
        <begin position="200"/>
        <end position="225"/>
    </location>
</feature>
<sequence length="372" mass="41504">MCMSESCGCDKKSCQKDTLPDSILNLSNAEDKKLKLTTYSIPDMDCAAEEQIIRMALSTIQEIHRLTFNLAERQLKVLHTCDEYIITDKLKTLDMGAQLDLTQQIPQQQQISLYYIPKMDCHAEEQIVRLALANVNEIQQLNFDLNHRQLEIVHQQGLPIINTRLEALDFGAQLIKTDQCQKPRTFDQDNIQQQRKTLQLLLLINGVLFFIEFISGIIASSTGLIADSLDMFADAAVYGIALYVVGKAAKYQLKAAHLSGWIQLGLACMVIFDVIRRFLIGSEPQSMLMIGIGLLALIANITCLLLLSNHKENGAHMKASWIFSANDVIVNLGVIIAGGLVYLTESHYPDLLIGMIVSLFVLNGARKILALK</sequence>
<feature type="transmembrane region" description="Helical" evidence="6">
    <location>
        <begin position="319"/>
        <end position="342"/>
    </location>
</feature>
<evidence type="ECO:0000313" key="8">
    <source>
        <dbReference type="EMBL" id="OEY96391.1"/>
    </source>
</evidence>
<comment type="subcellular location">
    <subcellularLocation>
        <location evidence="1">Membrane</location>
        <topology evidence="1">Multi-pass membrane protein</topology>
    </subcellularLocation>
</comment>
<dbReference type="EMBL" id="MKKK01000020">
    <property type="protein sequence ID" value="OEY96391.1"/>
    <property type="molecule type" value="Genomic_DNA"/>
</dbReference>
<keyword evidence="9" id="KW-1185">Reference proteome</keyword>
<keyword evidence="4 6" id="KW-1133">Transmembrane helix</keyword>
<evidence type="ECO:0000256" key="3">
    <source>
        <dbReference type="ARBA" id="ARBA00022906"/>
    </source>
</evidence>
<keyword evidence="3" id="KW-0406">Ion transport</keyword>
<proteinExistence type="predicted"/>
<feature type="transmembrane region" description="Helical" evidence="6">
    <location>
        <begin position="286"/>
        <end position="307"/>
    </location>
</feature>
<dbReference type="SUPFAM" id="SSF55008">
    <property type="entry name" value="HMA, heavy metal-associated domain"/>
    <property type="match status" value="2"/>
</dbReference>
<dbReference type="InterPro" id="IPR036163">
    <property type="entry name" value="HMA_dom_sf"/>
</dbReference>
<keyword evidence="3" id="KW-0864">Zinc transport</keyword>
<name>A0A1E7RAR6_9GAMM</name>
<dbReference type="PANTHER" id="PTHR11562">
    <property type="entry name" value="CATION EFFLUX PROTEIN/ ZINC TRANSPORTER"/>
    <property type="match status" value="1"/>
</dbReference>
<feature type="transmembrane region" description="Helical" evidence="6">
    <location>
        <begin position="231"/>
        <end position="249"/>
    </location>
</feature>
<dbReference type="PANTHER" id="PTHR11562:SF17">
    <property type="entry name" value="RE54080P-RELATED"/>
    <property type="match status" value="1"/>
</dbReference>
<feature type="domain" description="Cation efflux protein transmembrane" evidence="7">
    <location>
        <begin position="199"/>
        <end position="368"/>
    </location>
</feature>
<evidence type="ECO:0000313" key="9">
    <source>
        <dbReference type="Proteomes" id="UP000185895"/>
    </source>
</evidence>
<organism evidence="8 9">
    <name type="scientific">Acinetobacter qingfengensis</name>
    <dbReference type="NCBI Taxonomy" id="1262585"/>
    <lineage>
        <taxon>Bacteria</taxon>
        <taxon>Pseudomonadati</taxon>
        <taxon>Pseudomonadota</taxon>
        <taxon>Gammaproteobacteria</taxon>
        <taxon>Moraxellales</taxon>
        <taxon>Moraxellaceae</taxon>
        <taxon>Acinetobacter</taxon>
    </lineage>
</organism>
<evidence type="ECO:0000256" key="5">
    <source>
        <dbReference type="ARBA" id="ARBA00023136"/>
    </source>
</evidence>
<gene>
    <name evidence="8" type="ORF">BJI46_12150</name>
</gene>
<evidence type="ECO:0000256" key="6">
    <source>
        <dbReference type="SAM" id="Phobius"/>
    </source>
</evidence>
<keyword evidence="5 6" id="KW-0472">Membrane</keyword>
<evidence type="ECO:0000256" key="2">
    <source>
        <dbReference type="ARBA" id="ARBA00022692"/>
    </source>
</evidence>
<dbReference type="InterPro" id="IPR027469">
    <property type="entry name" value="Cation_efflux_TMD_sf"/>
</dbReference>
<dbReference type="Proteomes" id="UP000185895">
    <property type="component" value="Unassembled WGS sequence"/>
</dbReference>
<protein>
    <submittedName>
        <fullName evidence="8">Cation transporter</fullName>
    </submittedName>
</protein>
<dbReference type="GO" id="GO:0046872">
    <property type="term" value="F:metal ion binding"/>
    <property type="evidence" value="ECO:0007669"/>
    <property type="project" value="InterPro"/>
</dbReference>
<feature type="transmembrane region" description="Helical" evidence="6">
    <location>
        <begin position="348"/>
        <end position="365"/>
    </location>
</feature>
<dbReference type="STRING" id="1262585.BJI46_12150"/>
<dbReference type="GO" id="GO:0005886">
    <property type="term" value="C:plasma membrane"/>
    <property type="evidence" value="ECO:0007669"/>
    <property type="project" value="TreeGrafter"/>
</dbReference>
<keyword evidence="3" id="KW-0862">Zinc</keyword>
<accession>A0A1E7RAR6</accession>
<dbReference type="SUPFAM" id="SSF161111">
    <property type="entry name" value="Cation efflux protein transmembrane domain-like"/>
    <property type="match status" value="1"/>
</dbReference>
<feature type="transmembrane region" description="Helical" evidence="6">
    <location>
        <begin position="261"/>
        <end position="280"/>
    </location>
</feature>
<dbReference type="Gene3D" id="1.20.1510.10">
    <property type="entry name" value="Cation efflux protein transmembrane domain"/>
    <property type="match status" value="1"/>
</dbReference>
<evidence type="ECO:0000259" key="7">
    <source>
        <dbReference type="Pfam" id="PF01545"/>
    </source>
</evidence>
<comment type="caution">
    <text evidence="8">The sequence shown here is derived from an EMBL/GenBank/DDBJ whole genome shotgun (WGS) entry which is preliminary data.</text>
</comment>
<dbReference type="Pfam" id="PF01545">
    <property type="entry name" value="Cation_efflux"/>
    <property type="match status" value="1"/>
</dbReference>
<dbReference type="AlphaFoldDB" id="A0A1E7RAR6"/>